<keyword evidence="1" id="KW-0812">Transmembrane</keyword>
<feature type="transmembrane region" description="Helical" evidence="1">
    <location>
        <begin position="216"/>
        <end position="235"/>
    </location>
</feature>
<proteinExistence type="predicted"/>
<dbReference type="eggNOG" id="COG5446">
    <property type="taxonomic scope" value="Bacteria"/>
</dbReference>
<evidence type="ECO:0000256" key="1">
    <source>
        <dbReference type="SAM" id="Phobius"/>
    </source>
</evidence>
<dbReference type="InterPro" id="IPR012666">
    <property type="entry name" value="CbtA_put"/>
</dbReference>
<dbReference type="AlphaFoldDB" id="A0A177GDY4"/>
<dbReference type="EMBL" id="LVHD01000003">
    <property type="protein sequence ID" value="OAG78443.1"/>
    <property type="molecule type" value="Genomic_DNA"/>
</dbReference>
<gene>
    <name evidence="2" type="ORF">Amal_00456</name>
</gene>
<sequence>MIAGRLLARGMIAGCLAAALAFVFARCFGEPQVALAIAFEAARSAAEGAAPEHEMISRSVQASYGLATATVLYGAGFGGLFALVFSFAYGRLSFQSPRVLALLLAAAGFVTVVLVPDLKYPPNPPAVGNPATLALRTETYFVMIALSICVAAIACLIGQKVAQVRDAWSGWLCGGAVFVLLIALVQLGLPDVNEVPDGFPAVVLWRFRESALGMQGVLWGSMGLIFGALATPVLTGRAQRLKEALAPGRQGVPAFSLRFVSESFAKKGLDNVCTVQSKSCEKTVFPEDDAVSHHVHASGDTVCGKPAHKRP</sequence>
<dbReference type="STRING" id="178901.AmDm5_0450"/>
<feature type="transmembrane region" description="Helical" evidence="1">
    <location>
        <begin position="99"/>
        <end position="120"/>
    </location>
</feature>
<feature type="transmembrane region" description="Helical" evidence="1">
    <location>
        <begin position="64"/>
        <end position="87"/>
    </location>
</feature>
<evidence type="ECO:0000313" key="3">
    <source>
        <dbReference type="Proteomes" id="UP000077349"/>
    </source>
</evidence>
<dbReference type="PATRIC" id="fig|178901.16.peg.484"/>
<dbReference type="Proteomes" id="UP000077349">
    <property type="component" value="Unassembled WGS sequence"/>
</dbReference>
<accession>A0A177GDY4</accession>
<feature type="transmembrane region" description="Helical" evidence="1">
    <location>
        <begin position="170"/>
        <end position="189"/>
    </location>
</feature>
<reference evidence="2 3" key="1">
    <citation type="submission" date="2016-03" db="EMBL/GenBank/DDBJ databases">
        <title>Draft genome sequence of Acetobacter malorum CECT 7742, a strain isolated from strawberry vinegar.</title>
        <authorList>
            <person name="Sainz F."/>
            <person name="Mas A."/>
            <person name="Torija M.J."/>
        </authorList>
    </citation>
    <scope>NUCLEOTIDE SEQUENCE [LARGE SCALE GENOMIC DNA]</scope>
    <source>
        <strain evidence="2 3">CECT 7742</strain>
    </source>
</reference>
<protein>
    <submittedName>
        <fullName evidence="2">Putative cobalt transporter CbtA</fullName>
    </submittedName>
</protein>
<dbReference type="Pfam" id="PF09490">
    <property type="entry name" value="CbtA"/>
    <property type="match status" value="1"/>
</dbReference>
<name>A0A177GDY4_9PROT</name>
<organism evidence="2 3">
    <name type="scientific">Acetobacter malorum</name>
    <dbReference type="NCBI Taxonomy" id="178901"/>
    <lineage>
        <taxon>Bacteria</taxon>
        <taxon>Pseudomonadati</taxon>
        <taxon>Pseudomonadota</taxon>
        <taxon>Alphaproteobacteria</taxon>
        <taxon>Acetobacterales</taxon>
        <taxon>Acetobacteraceae</taxon>
        <taxon>Acetobacter</taxon>
    </lineage>
</organism>
<comment type="caution">
    <text evidence="2">The sequence shown here is derived from an EMBL/GenBank/DDBJ whole genome shotgun (WGS) entry which is preliminary data.</text>
</comment>
<keyword evidence="1" id="KW-0472">Membrane</keyword>
<evidence type="ECO:0000313" key="2">
    <source>
        <dbReference type="EMBL" id="OAG78443.1"/>
    </source>
</evidence>
<feature type="transmembrane region" description="Helical" evidence="1">
    <location>
        <begin position="140"/>
        <end position="158"/>
    </location>
</feature>
<keyword evidence="1" id="KW-1133">Transmembrane helix</keyword>